<keyword evidence="1" id="KW-1133">Transmembrane helix</keyword>
<evidence type="ECO:0000313" key="2">
    <source>
        <dbReference type="EMBL" id="WEK38917.1"/>
    </source>
</evidence>
<name>A0AAJ6BK56_9CAUL</name>
<dbReference type="EMBL" id="CP119326">
    <property type="protein sequence ID" value="WEK38917.1"/>
    <property type="molecule type" value="Genomic_DNA"/>
</dbReference>
<feature type="transmembrane region" description="Helical" evidence="1">
    <location>
        <begin position="101"/>
        <end position="121"/>
    </location>
</feature>
<feature type="transmembrane region" description="Helical" evidence="1">
    <location>
        <begin position="39"/>
        <end position="57"/>
    </location>
</feature>
<protein>
    <recommendedName>
        <fullName evidence="4">DUF2306 domain-containing protein</fullName>
    </recommendedName>
</protein>
<keyword evidence="1" id="KW-0812">Transmembrane</keyword>
<feature type="transmembrane region" description="Helical" evidence="1">
    <location>
        <begin position="63"/>
        <end position="80"/>
    </location>
</feature>
<evidence type="ECO:0000256" key="1">
    <source>
        <dbReference type="SAM" id="Phobius"/>
    </source>
</evidence>
<dbReference type="AlphaFoldDB" id="A0AAJ6BK56"/>
<feature type="transmembrane region" description="Helical" evidence="1">
    <location>
        <begin position="195"/>
        <end position="214"/>
    </location>
</feature>
<gene>
    <name evidence="2" type="ORF">P0Y50_10185</name>
</gene>
<organism evidence="2 3">
    <name type="scientific">Candidatus Brevundimonas colombiensis</name>
    <dbReference type="NCBI Taxonomy" id="3121376"/>
    <lineage>
        <taxon>Bacteria</taxon>
        <taxon>Pseudomonadati</taxon>
        <taxon>Pseudomonadota</taxon>
        <taxon>Alphaproteobacteria</taxon>
        <taxon>Caulobacterales</taxon>
        <taxon>Caulobacteraceae</taxon>
        <taxon>Brevundimonas</taxon>
    </lineage>
</organism>
<evidence type="ECO:0008006" key="4">
    <source>
        <dbReference type="Google" id="ProtNLM"/>
    </source>
</evidence>
<accession>A0AAJ6BK56</accession>
<feature type="transmembrane region" description="Helical" evidence="1">
    <location>
        <begin position="127"/>
        <end position="149"/>
    </location>
</feature>
<keyword evidence="1" id="KW-0472">Membrane</keyword>
<sequence length="224" mass="24547">MTLFSSLLIVHVSTGLCAVLVGVMPVVTRKGGRAHRFWGRLFVGLMTILLVCAWAMTALRFNTYFLALSATATLSLFSGVRVLGRKRPDLNARDRARPLDWAATLGVIGIGLWVLVLLATGRSDGPATVSAALAASALMMGFWDLWRFAAPLSWPFSPNLWTYEHLAKMLGAYSAVLSAFSGNFLTALPAPWSQLWPTVLFQCLIVVWIATLLIRKRRRPLCAG</sequence>
<dbReference type="Proteomes" id="UP001213664">
    <property type="component" value="Chromosome"/>
</dbReference>
<feature type="transmembrane region" description="Helical" evidence="1">
    <location>
        <begin position="6"/>
        <end position="27"/>
    </location>
</feature>
<reference evidence="2" key="1">
    <citation type="submission" date="2023-03" db="EMBL/GenBank/DDBJ databases">
        <title>Andean soil-derived lignocellulolytic bacterial consortium as a source of novel taxa and putative plastic-active enzymes.</title>
        <authorList>
            <person name="Diaz-Garcia L."/>
            <person name="Chuvochina M."/>
            <person name="Feuerriegel G."/>
            <person name="Bunk B."/>
            <person name="Sproer C."/>
            <person name="Streit W.R."/>
            <person name="Rodriguez L.M."/>
            <person name="Overmann J."/>
            <person name="Jimenez D.J."/>
        </authorList>
    </citation>
    <scope>NUCLEOTIDE SEQUENCE</scope>
    <source>
        <strain evidence="2">MAG 833</strain>
    </source>
</reference>
<proteinExistence type="predicted"/>
<evidence type="ECO:0000313" key="3">
    <source>
        <dbReference type="Proteomes" id="UP001213664"/>
    </source>
</evidence>